<feature type="compositionally biased region" description="Polar residues" evidence="4">
    <location>
        <begin position="380"/>
        <end position="393"/>
    </location>
</feature>
<dbReference type="InterPro" id="IPR042505">
    <property type="entry name" value="DYNC2I1"/>
</dbReference>
<dbReference type="InterPro" id="IPR036322">
    <property type="entry name" value="WD40_repeat_dom_sf"/>
</dbReference>
<protein>
    <recommendedName>
        <fullName evidence="7">WD repeat-containing protein 60</fullName>
    </recommendedName>
</protein>
<dbReference type="PANTHER" id="PTHR16022">
    <property type="entry name" value="WD REPEAT DOMAIN 60"/>
    <property type="match status" value="1"/>
</dbReference>
<gene>
    <name evidence="5" type="ORF">ODALV1_LOCUS30845</name>
</gene>
<proteinExistence type="predicted"/>
<keyword evidence="2" id="KW-0677">Repeat</keyword>
<feature type="region of interest" description="Disordered" evidence="4">
    <location>
        <begin position="283"/>
        <end position="337"/>
    </location>
</feature>
<feature type="compositionally biased region" description="Polar residues" evidence="4">
    <location>
        <begin position="128"/>
        <end position="139"/>
    </location>
</feature>
<name>A0ABP1S7U9_9HEXA</name>
<keyword evidence="6" id="KW-1185">Reference proteome</keyword>
<feature type="compositionally biased region" description="Acidic residues" evidence="4">
    <location>
        <begin position="238"/>
        <end position="249"/>
    </location>
</feature>
<dbReference type="Gene3D" id="2.130.10.10">
    <property type="entry name" value="YVTN repeat-like/Quinoprotein amine dehydrogenase"/>
    <property type="match status" value="1"/>
</dbReference>
<evidence type="ECO:0000313" key="5">
    <source>
        <dbReference type="EMBL" id="CAL8146523.1"/>
    </source>
</evidence>
<evidence type="ECO:0000256" key="2">
    <source>
        <dbReference type="ARBA" id="ARBA00022737"/>
    </source>
</evidence>
<evidence type="ECO:0000313" key="6">
    <source>
        <dbReference type="Proteomes" id="UP001642540"/>
    </source>
</evidence>
<dbReference type="PANTHER" id="PTHR16022:SF0">
    <property type="entry name" value="CYTOPLASMIC DYNEIN 2 INTERMEDIATE CHAIN 1"/>
    <property type="match status" value="1"/>
</dbReference>
<comment type="caution">
    <text evidence="5">The sequence shown here is derived from an EMBL/GenBank/DDBJ whole genome shotgun (WGS) entry which is preliminary data.</text>
</comment>
<keyword evidence="1 3" id="KW-0853">WD repeat</keyword>
<feature type="compositionally biased region" description="Basic and acidic residues" evidence="4">
    <location>
        <begin position="292"/>
        <end position="309"/>
    </location>
</feature>
<feature type="compositionally biased region" description="Basic and acidic residues" evidence="4">
    <location>
        <begin position="1"/>
        <end position="20"/>
    </location>
</feature>
<feature type="compositionally biased region" description="Acidic residues" evidence="4">
    <location>
        <begin position="186"/>
        <end position="220"/>
    </location>
</feature>
<feature type="compositionally biased region" description="Polar residues" evidence="4">
    <location>
        <begin position="65"/>
        <end position="81"/>
    </location>
</feature>
<dbReference type="SMART" id="SM00320">
    <property type="entry name" value="WD40"/>
    <property type="match status" value="3"/>
</dbReference>
<feature type="compositionally biased region" description="Acidic residues" evidence="4">
    <location>
        <begin position="310"/>
        <end position="325"/>
    </location>
</feature>
<accession>A0ABP1S7U9</accession>
<feature type="compositionally biased region" description="Basic and acidic residues" evidence="4">
    <location>
        <begin position="250"/>
        <end position="259"/>
    </location>
</feature>
<evidence type="ECO:0000256" key="1">
    <source>
        <dbReference type="ARBA" id="ARBA00022574"/>
    </source>
</evidence>
<dbReference type="InterPro" id="IPR001680">
    <property type="entry name" value="WD40_rpt"/>
</dbReference>
<feature type="region of interest" description="Disordered" evidence="4">
    <location>
        <begin position="349"/>
        <end position="408"/>
    </location>
</feature>
<sequence>MKRSSEEKVKSSPKKQDATKLRNVQKAYGILPKDVSQTKTKTGTTSRTPGSTSTRGGAASVTSSNQTSTRNPVRNSIGSSPKTEKNLTRSNAPETTTTKKSTSKIIAASKANYVDKYGSPTGGGGVRTSVSKGSTSKQQPGGGSTSTGRKPASIKSKSSTSSKTSNLVAQKPPPAFYESDIVSEPVPDDYEDDFEEPYESDFEEMVSSEEEEEPEEEPEKENETMESNEKSRSIVETVPDEVDEVEEEYDKSSSTKEFEKLEKLVEKETVAIFSLENQISAYNVEVGGSGEPGDKFSFRDADENGRQDDNDNEEEEEEDEEEEEANSQHESPQVKRQVAFPTTSGFSINTLQQQNVVKPPLQQQKRELSGGSKRNDSWHQENIPNDGYNVSSKDPTKENKSQKITRTQRGKIIQSMIKLDRVQVELLNLVPYQYERFMAVFSGADRLQQASTQTDVEKCEESAQTESIDQISKWTQKPPTWSTTNSSCDIRIVRQEALGVGSDDICEDFSTDQKIHKQFDFLKNWEQLSKFILRSSRKILCVLEAEDRIQLVSNSGGKGSLETIKMSRGLPVLSKLLMHTLACDGEFVACANGQIPDAAGLLPLELESKTTNGNKKHTSKNLITAWSLKEPSMPLYFLRVWGHVISLKLHMIGRMVISGNKDGSISVWNLDEPQCYHSLYQEHTIRTPSTNTSCMLPGHELPIVGIEMSSDSKNTFTIVSLDKEGNLITWSCLRAHDALGESSLSQHSSAWSTIHISIRHQIKLRSIIKDHLHITCFQVCDPEISSILFGTYNGYVVKCQREETITGESIEKYQERLDCNPRITCMDVSRILNILVLGCEDGRCRLFEMSRKKMVLSLGGTEEPVRVQWSGRRASVLYVALRGSLLIWDLLVSDMNPWKTIHLKDIQDFVLYSPPHKEYLVIVSGKDLIVSTPADEVKPLSNRDFARIQSYISLLC</sequence>
<feature type="repeat" description="WD" evidence="3">
    <location>
        <begin position="644"/>
        <end position="678"/>
    </location>
</feature>
<evidence type="ECO:0008006" key="7">
    <source>
        <dbReference type="Google" id="ProtNLM"/>
    </source>
</evidence>
<dbReference type="Proteomes" id="UP001642540">
    <property type="component" value="Unassembled WGS sequence"/>
</dbReference>
<dbReference type="EMBL" id="CAXLJM020000164">
    <property type="protein sequence ID" value="CAL8146523.1"/>
    <property type="molecule type" value="Genomic_DNA"/>
</dbReference>
<dbReference type="PROSITE" id="PS00678">
    <property type="entry name" value="WD_REPEATS_1"/>
    <property type="match status" value="1"/>
</dbReference>
<organism evidence="5 6">
    <name type="scientific">Orchesella dallaii</name>
    <dbReference type="NCBI Taxonomy" id="48710"/>
    <lineage>
        <taxon>Eukaryota</taxon>
        <taxon>Metazoa</taxon>
        <taxon>Ecdysozoa</taxon>
        <taxon>Arthropoda</taxon>
        <taxon>Hexapoda</taxon>
        <taxon>Collembola</taxon>
        <taxon>Entomobryomorpha</taxon>
        <taxon>Entomobryoidea</taxon>
        <taxon>Orchesellidae</taxon>
        <taxon>Orchesellinae</taxon>
        <taxon>Orchesella</taxon>
    </lineage>
</organism>
<feature type="region of interest" description="Disordered" evidence="4">
    <location>
        <begin position="1"/>
        <end position="259"/>
    </location>
</feature>
<feature type="compositionally biased region" description="Low complexity" evidence="4">
    <location>
        <begin position="35"/>
        <end position="64"/>
    </location>
</feature>
<feature type="compositionally biased region" description="Low complexity" evidence="4">
    <location>
        <begin position="95"/>
        <end position="111"/>
    </location>
</feature>
<feature type="compositionally biased region" description="Basic and acidic residues" evidence="4">
    <location>
        <begin position="221"/>
        <end position="233"/>
    </location>
</feature>
<feature type="compositionally biased region" description="Basic and acidic residues" evidence="4">
    <location>
        <begin position="364"/>
        <end position="379"/>
    </location>
</feature>
<dbReference type="PROSITE" id="PS50082">
    <property type="entry name" value="WD_REPEATS_2"/>
    <property type="match status" value="1"/>
</dbReference>
<feature type="compositionally biased region" description="Low complexity" evidence="4">
    <location>
        <begin position="153"/>
        <end position="165"/>
    </location>
</feature>
<evidence type="ECO:0000256" key="3">
    <source>
        <dbReference type="PROSITE-ProRule" id="PRU00221"/>
    </source>
</evidence>
<dbReference type="SUPFAM" id="SSF50978">
    <property type="entry name" value="WD40 repeat-like"/>
    <property type="match status" value="1"/>
</dbReference>
<reference evidence="5 6" key="1">
    <citation type="submission" date="2024-08" db="EMBL/GenBank/DDBJ databases">
        <authorList>
            <person name="Cucini C."/>
            <person name="Frati F."/>
        </authorList>
    </citation>
    <scope>NUCLEOTIDE SEQUENCE [LARGE SCALE GENOMIC DNA]</scope>
</reference>
<dbReference type="InterPro" id="IPR019775">
    <property type="entry name" value="WD40_repeat_CS"/>
</dbReference>
<dbReference type="InterPro" id="IPR015943">
    <property type="entry name" value="WD40/YVTN_repeat-like_dom_sf"/>
</dbReference>
<evidence type="ECO:0000256" key="4">
    <source>
        <dbReference type="SAM" id="MobiDB-lite"/>
    </source>
</evidence>